<evidence type="ECO:0000256" key="1">
    <source>
        <dbReference type="ARBA" id="ARBA00004651"/>
    </source>
</evidence>
<dbReference type="PANTHER" id="PTHR30433:SF4">
    <property type="entry name" value="MOTILITY PROTEIN A"/>
    <property type="match status" value="1"/>
</dbReference>
<evidence type="ECO:0000256" key="12">
    <source>
        <dbReference type="SAM" id="Phobius"/>
    </source>
</evidence>
<keyword evidence="15" id="KW-0282">Flagellum</keyword>
<evidence type="ECO:0000313" key="16">
    <source>
        <dbReference type="Proteomes" id="UP000628854"/>
    </source>
</evidence>
<dbReference type="InterPro" id="IPR002898">
    <property type="entry name" value="MotA_ExbB_proton_chnl"/>
</dbReference>
<sequence>MFQLFGLVTVIAVITGALIFSGSPAILEALPFEVALIGGAAIGTLLVGNSPRVARDAAIGLGKAVTGPKWKQTDYADLLTGMNELIRRARRGGIVSIEADIEAPESSPVFLNRPNLLADEDARNLITDSFRLLALNPGGKSPLQAHLDDAIGTIADTRHKAVTALNSLADALPALGIVAAVLGIIKTMSMIDQSPEVLGPMIATALLGTFLGVFLAYGLVGPLAARFGQVIDEEMRYLETIRTLLMAYDDGLAPATAVELARSSLPTHLRPTIETLDASMAKVESLPHRHLRGRTA</sequence>
<dbReference type="Pfam" id="PF01618">
    <property type="entry name" value="MotA_ExbB"/>
    <property type="match status" value="1"/>
</dbReference>
<evidence type="ECO:0000256" key="8">
    <source>
        <dbReference type="ARBA" id="ARBA00022781"/>
    </source>
</evidence>
<feature type="transmembrane region" description="Helical" evidence="12">
    <location>
        <begin position="168"/>
        <end position="185"/>
    </location>
</feature>
<evidence type="ECO:0000256" key="9">
    <source>
        <dbReference type="ARBA" id="ARBA00022989"/>
    </source>
</evidence>
<comment type="caution">
    <text evidence="15">The sequence shown here is derived from an EMBL/GenBank/DDBJ whole genome shotgun (WGS) entry which is preliminary data.</text>
</comment>
<protein>
    <submittedName>
        <fullName evidence="15">Flagellar motor protein MotA</fullName>
    </submittedName>
</protein>
<dbReference type="InterPro" id="IPR047055">
    <property type="entry name" value="MotA-like"/>
</dbReference>
<accession>A0ABQ1JNE4</accession>
<evidence type="ECO:0000313" key="15">
    <source>
        <dbReference type="EMBL" id="GGB71441.1"/>
    </source>
</evidence>
<comment type="similarity">
    <text evidence="2">Belongs to the MotA family.</text>
</comment>
<keyword evidence="4" id="KW-1003">Cell membrane</keyword>
<feature type="transmembrane region" description="Helical" evidence="12">
    <location>
        <begin position="197"/>
        <end position="220"/>
    </location>
</feature>
<evidence type="ECO:0000259" key="13">
    <source>
        <dbReference type="Pfam" id="PF01618"/>
    </source>
</evidence>
<evidence type="ECO:0000256" key="6">
    <source>
        <dbReference type="ARBA" id="ARBA00022692"/>
    </source>
</evidence>
<keyword evidence="16" id="KW-1185">Reference proteome</keyword>
<dbReference type="Pfam" id="PF20560">
    <property type="entry name" value="MotA_N"/>
    <property type="match status" value="1"/>
</dbReference>
<keyword evidence="3" id="KW-0813">Transport</keyword>
<feature type="transmembrane region" description="Helical" evidence="12">
    <location>
        <begin position="29"/>
        <end position="47"/>
    </location>
</feature>
<dbReference type="PROSITE" id="PS01307">
    <property type="entry name" value="MOTA"/>
    <property type="match status" value="1"/>
</dbReference>
<keyword evidence="15" id="KW-0969">Cilium</keyword>
<evidence type="ECO:0000256" key="2">
    <source>
        <dbReference type="ARBA" id="ARBA00008038"/>
    </source>
</evidence>
<name>A0ABQ1JNE4_9PROT</name>
<keyword evidence="9 12" id="KW-1133">Transmembrane helix</keyword>
<keyword evidence="15" id="KW-0966">Cell projection</keyword>
<feature type="domain" description="MotA/TolQ/ExbB proton channel" evidence="13">
    <location>
        <begin position="142"/>
        <end position="239"/>
    </location>
</feature>
<dbReference type="InterPro" id="IPR000540">
    <property type="entry name" value="Flag_MotA_CS"/>
</dbReference>
<evidence type="ECO:0000256" key="7">
    <source>
        <dbReference type="ARBA" id="ARBA00022779"/>
    </source>
</evidence>
<keyword evidence="6 12" id="KW-0812">Transmembrane</keyword>
<proteinExistence type="inferred from homology"/>
<evidence type="ECO:0000256" key="4">
    <source>
        <dbReference type="ARBA" id="ARBA00022475"/>
    </source>
</evidence>
<dbReference type="RefSeq" id="WP_084393140.1">
    <property type="nucleotide sequence ID" value="NZ_BMKF01000002.1"/>
</dbReference>
<feature type="domain" description="Motility protein A N-terminal" evidence="14">
    <location>
        <begin position="5"/>
        <end position="93"/>
    </location>
</feature>
<evidence type="ECO:0000256" key="5">
    <source>
        <dbReference type="ARBA" id="ARBA00022500"/>
    </source>
</evidence>
<dbReference type="EMBL" id="BMKF01000002">
    <property type="protein sequence ID" value="GGB71441.1"/>
    <property type="molecule type" value="Genomic_DNA"/>
</dbReference>
<keyword evidence="5" id="KW-0145">Chemotaxis</keyword>
<keyword evidence="7" id="KW-0283">Flagellar rotation</keyword>
<evidence type="ECO:0000259" key="14">
    <source>
        <dbReference type="Pfam" id="PF20560"/>
    </source>
</evidence>
<reference evidence="16" key="1">
    <citation type="journal article" date="2019" name="Int. J. Syst. Evol. Microbiol.">
        <title>The Global Catalogue of Microorganisms (GCM) 10K type strain sequencing project: providing services to taxonomists for standard genome sequencing and annotation.</title>
        <authorList>
            <consortium name="The Broad Institute Genomics Platform"/>
            <consortium name="The Broad Institute Genome Sequencing Center for Infectious Disease"/>
            <person name="Wu L."/>
            <person name="Ma J."/>
        </authorList>
    </citation>
    <scope>NUCLEOTIDE SEQUENCE [LARGE SCALE GENOMIC DNA]</scope>
    <source>
        <strain evidence="16">CGMCC 1.15928</strain>
    </source>
</reference>
<organism evidence="15 16">
    <name type="scientific">Henriciella pelagia</name>
    <dbReference type="NCBI Taxonomy" id="1977912"/>
    <lineage>
        <taxon>Bacteria</taxon>
        <taxon>Pseudomonadati</taxon>
        <taxon>Pseudomonadota</taxon>
        <taxon>Alphaproteobacteria</taxon>
        <taxon>Hyphomonadales</taxon>
        <taxon>Hyphomonadaceae</taxon>
        <taxon>Henriciella</taxon>
    </lineage>
</organism>
<keyword evidence="8" id="KW-0375">Hydrogen ion transport</keyword>
<evidence type="ECO:0000256" key="10">
    <source>
        <dbReference type="ARBA" id="ARBA00023065"/>
    </source>
</evidence>
<comment type="subcellular location">
    <subcellularLocation>
        <location evidence="1">Cell membrane</location>
        <topology evidence="1">Multi-pass membrane protein</topology>
    </subcellularLocation>
</comment>
<keyword evidence="11 12" id="KW-0472">Membrane</keyword>
<keyword evidence="10" id="KW-0406">Ion transport</keyword>
<dbReference type="Proteomes" id="UP000628854">
    <property type="component" value="Unassembled WGS sequence"/>
</dbReference>
<evidence type="ECO:0000256" key="11">
    <source>
        <dbReference type="ARBA" id="ARBA00023136"/>
    </source>
</evidence>
<evidence type="ECO:0000256" key="3">
    <source>
        <dbReference type="ARBA" id="ARBA00022448"/>
    </source>
</evidence>
<dbReference type="PANTHER" id="PTHR30433">
    <property type="entry name" value="CHEMOTAXIS PROTEIN MOTA"/>
    <property type="match status" value="1"/>
</dbReference>
<dbReference type="InterPro" id="IPR046786">
    <property type="entry name" value="MotA_N"/>
</dbReference>
<gene>
    <name evidence="15" type="primary">motA</name>
    <name evidence="15" type="ORF">GCM10011503_20140</name>
</gene>